<accession>K1TTU4</accession>
<feature type="transmembrane region" description="Helical" evidence="1">
    <location>
        <begin position="14"/>
        <end position="35"/>
    </location>
</feature>
<proteinExistence type="predicted"/>
<sequence>HGEKGRGTMQIPKFAWRLLGVSAGAFAVTFTIYFFNLDMKLLSAFEPILLQHYDRIPRNQHL</sequence>
<feature type="non-terminal residue" evidence="2">
    <location>
        <position position="1"/>
    </location>
</feature>
<evidence type="ECO:0000256" key="1">
    <source>
        <dbReference type="SAM" id="Phobius"/>
    </source>
</evidence>
<comment type="caution">
    <text evidence="2">The sequence shown here is derived from an EMBL/GenBank/DDBJ whole genome shotgun (WGS) entry which is preliminary data.</text>
</comment>
<keyword evidence="1" id="KW-0812">Transmembrane</keyword>
<gene>
    <name evidence="2" type="ORF">OBE_07811</name>
</gene>
<name>K1TTU4_9ZZZZ</name>
<keyword evidence="1" id="KW-1133">Transmembrane helix</keyword>
<dbReference type="AlphaFoldDB" id="K1TTU4"/>
<reference evidence="2" key="1">
    <citation type="journal article" date="2013" name="Environ. Microbiol.">
        <title>Microbiota from the distal guts of lean and obese adolescents exhibit partial functional redundancy besides clear differences in community structure.</title>
        <authorList>
            <person name="Ferrer M."/>
            <person name="Ruiz A."/>
            <person name="Lanza F."/>
            <person name="Haange S.B."/>
            <person name="Oberbach A."/>
            <person name="Till H."/>
            <person name="Bargiela R."/>
            <person name="Campoy C."/>
            <person name="Segura M.T."/>
            <person name="Richter M."/>
            <person name="von Bergen M."/>
            <person name="Seifert J."/>
            <person name="Suarez A."/>
        </authorList>
    </citation>
    <scope>NUCLEOTIDE SEQUENCE</scope>
</reference>
<evidence type="ECO:0000313" key="2">
    <source>
        <dbReference type="EMBL" id="EKC62766.1"/>
    </source>
</evidence>
<dbReference type="EMBL" id="AJWZ01005370">
    <property type="protein sequence ID" value="EKC62766.1"/>
    <property type="molecule type" value="Genomic_DNA"/>
</dbReference>
<organism evidence="2">
    <name type="scientific">human gut metagenome</name>
    <dbReference type="NCBI Taxonomy" id="408170"/>
    <lineage>
        <taxon>unclassified sequences</taxon>
        <taxon>metagenomes</taxon>
        <taxon>organismal metagenomes</taxon>
    </lineage>
</organism>
<protein>
    <submittedName>
        <fullName evidence="2">Uncharacterized protein</fullName>
    </submittedName>
</protein>
<keyword evidence="1" id="KW-0472">Membrane</keyword>